<dbReference type="EMBL" id="CP158254">
    <property type="protein sequence ID" value="XDJ47185.1"/>
    <property type="molecule type" value="Genomic_DNA"/>
</dbReference>
<name>A0AB39CZ57_9BURK</name>
<dbReference type="RefSeq" id="WP_368639717.1">
    <property type="nucleotide sequence ID" value="NZ_CP158254.1"/>
</dbReference>
<sequence>MLRTMGLSGRFLICLLLSSTAIAVTTHGWHVLGWIFIATFTVALAKACANQPEENRLSSYNAGYCWSHHWPDDPFSEFGSSSVDDSEPIQLMPRSLFLETADDPCGIFYQDI</sequence>
<protein>
    <recommendedName>
        <fullName evidence="3">Secreted protein</fullName>
    </recommendedName>
</protein>
<reference evidence="2" key="1">
    <citation type="submission" date="2024-05" db="EMBL/GenBank/DDBJ databases">
        <authorList>
            <person name="Luo Y.-C."/>
            <person name="Nicholds J."/>
            <person name="Mortimer T."/>
            <person name="Maboni G."/>
        </authorList>
    </citation>
    <scope>NUCLEOTIDE SEQUENCE</scope>
    <source>
        <strain evidence="2">151836</strain>
    </source>
</reference>
<accession>A0AB39CZ57</accession>
<gene>
    <name evidence="2" type="ORF">ABRZ04_12910</name>
</gene>
<proteinExistence type="predicted"/>
<evidence type="ECO:0000313" key="2">
    <source>
        <dbReference type="EMBL" id="XDJ47185.1"/>
    </source>
</evidence>
<keyword evidence="1" id="KW-0732">Signal</keyword>
<evidence type="ECO:0008006" key="3">
    <source>
        <dbReference type="Google" id="ProtNLM"/>
    </source>
</evidence>
<dbReference type="AlphaFoldDB" id="A0AB39CZ57"/>
<feature type="signal peptide" evidence="1">
    <location>
        <begin position="1"/>
        <end position="23"/>
    </location>
</feature>
<organism evidence="2">
    <name type="scientific">Castellaniella ginsengisoli</name>
    <dbReference type="NCBI Taxonomy" id="546114"/>
    <lineage>
        <taxon>Bacteria</taxon>
        <taxon>Pseudomonadati</taxon>
        <taxon>Pseudomonadota</taxon>
        <taxon>Betaproteobacteria</taxon>
        <taxon>Burkholderiales</taxon>
        <taxon>Alcaligenaceae</taxon>
        <taxon>Castellaniella</taxon>
    </lineage>
</organism>
<feature type="chain" id="PRO_5044297179" description="Secreted protein" evidence="1">
    <location>
        <begin position="24"/>
        <end position="112"/>
    </location>
</feature>
<evidence type="ECO:0000256" key="1">
    <source>
        <dbReference type="SAM" id="SignalP"/>
    </source>
</evidence>